<keyword evidence="2" id="KW-1185">Reference proteome</keyword>
<dbReference type="EMBL" id="BLXT01008287">
    <property type="protein sequence ID" value="GFO47195.1"/>
    <property type="molecule type" value="Genomic_DNA"/>
</dbReference>
<protein>
    <submittedName>
        <fullName evidence="1">Uncharacterized protein</fullName>
    </submittedName>
</protein>
<dbReference type="AlphaFoldDB" id="A0AAV4DT82"/>
<dbReference type="Proteomes" id="UP000735302">
    <property type="component" value="Unassembled WGS sequence"/>
</dbReference>
<sequence>MPSNNILSDLAACAVNGSVFREPGLKSEGNFLSGSRSSTTVPHKTAVSAEHRTSRVTGAWTLTWRCIVGVIAVPVPEIVTKAFHSSMQVFSISNKSKETKFHKE</sequence>
<reference evidence="1 2" key="1">
    <citation type="journal article" date="2021" name="Elife">
        <title>Chloroplast acquisition without the gene transfer in kleptoplastic sea slugs, Plakobranchus ocellatus.</title>
        <authorList>
            <person name="Maeda T."/>
            <person name="Takahashi S."/>
            <person name="Yoshida T."/>
            <person name="Shimamura S."/>
            <person name="Takaki Y."/>
            <person name="Nagai Y."/>
            <person name="Toyoda A."/>
            <person name="Suzuki Y."/>
            <person name="Arimoto A."/>
            <person name="Ishii H."/>
            <person name="Satoh N."/>
            <person name="Nishiyama T."/>
            <person name="Hasebe M."/>
            <person name="Maruyama T."/>
            <person name="Minagawa J."/>
            <person name="Obokata J."/>
            <person name="Shigenobu S."/>
        </authorList>
    </citation>
    <scope>NUCLEOTIDE SEQUENCE [LARGE SCALE GENOMIC DNA]</scope>
</reference>
<evidence type="ECO:0000313" key="2">
    <source>
        <dbReference type="Proteomes" id="UP000735302"/>
    </source>
</evidence>
<name>A0AAV4DT82_9GAST</name>
<comment type="caution">
    <text evidence="1">The sequence shown here is derived from an EMBL/GenBank/DDBJ whole genome shotgun (WGS) entry which is preliminary data.</text>
</comment>
<accession>A0AAV4DT82</accession>
<gene>
    <name evidence="1" type="ORF">PoB_007370000</name>
</gene>
<evidence type="ECO:0000313" key="1">
    <source>
        <dbReference type="EMBL" id="GFO47195.1"/>
    </source>
</evidence>
<organism evidence="1 2">
    <name type="scientific">Plakobranchus ocellatus</name>
    <dbReference type="NCBI Taxonomy" id="259542"/>
    <lineage>
        <taxon>Eukaryota</taxon>
        <taxon>Metazoa</taxon>
        <taxon>Spiralia</taxon>
        <taxon>Lophotrochozoa</taxon>
        <taxon>Mollusca</taxon>
        <taxon>Gastropoda</taxon>
        <taxon>Heterobranchia</taxon>
        <taxon>Euthyneura</taxon>
        <taxon>Panpulmonata</taxon>
        <taxon>Sacoglossa</taxon>
        <taxon>Placobranchoidea</taxon>
        <taxon>Plakobranchidae</taxon>
        <taxon>Plakobranchus</taxon>
    </lineage>
</organism>
<proteinExistence type="predicted"/>